<comment type="caution">
    <text evidence="2">The sequence shown here is derived from an EMBL/GenBank/DDBJ whole genome shotgun (WGS) entry which is preliminary data.</text>
</comment>
<dbReference type="EMBL" id="JXTC01000606">
    <property type="protein sequence ID" value="PON43839.1"/>
    <property type="molecule type" value="Genomic_DNA"/>
</dbReference>
<evidence type="ECO:0000313" key="2">
    <source>
        <dbReference type="EMBL" id="PON43839.1"/>
    </source>
</evidence>
<name>A0A2P5B4Y5_TREOI</name>
<protein>
    <submittedName>
        <fullName evidence="2">Uncharacterized protein</fullName>
    </submittedName>
</protein>
<feature type="compositionally biased region" description="Basic and acidic residues" evidence="1">
    <location>
        <begin position="231"/>
        <end position="240"/>
    </location>
</feature>
<keyword evidence="3" id="KW-1185">Reference proteome</keyword>
<feature type="region of interest" description="Disordered" evidence="1">
    <location>
        <begin position="1"/>
        <end position="22"/>
    </location>
</feature>
<dbReference type="InParanoid" id="A0A2P5B4Y5"/>
<evidence type="ECO:0000313" key="3">
    <source>
        <dbReference type="Proteomes" id="UP000237000"/>
    </source>
</evidence>
<accession>A0A2P5B4Y5</accession>
<dbReference type="AlphaFoldDB" id="A0A2P5B4Y5"/>
<feature type="region of interest" description="Disordered" evidence="1">
    <location>
        <begin position="116"/>
        <end position="204"/>
    </location>
</feature>
<dbReference type="OrthoDB" id="1929779at2759"/>
<evidence type="ECO:0000256" key="1">
    <source>
        <dbReference type="SAM" id="MobiDB-lite"/>
    </source>
</evidence>
<reference evidence="3" key="1">
    <citation type="submission" date="2016-06" db="EMBL/GenBank/DDBJ databases">
        <title>Parallel loss of symbiosis genes in relatives of nitrogen-fixing non-legume Parasponia.</title>
        <authorList>
            <person name="Van Velzen R."/>
            <person name="Holmer R."/>
            <person name="Bu F."/>
            <person name="Rutten L."/>
            <person name="Van Zeijl A."/>
            <person name="Liu W."/>
            <person name="Santuari L."/>
            <person name="Cao Q."/>
            <person name="Sharma T."/>
            <person name="Shen D."/>
            <person name="Roswanjaya Y."/>
            <person name="Wardhani T."/>
            <person name="Kalhor M.S."/>
            <person name="Jansen J."/>
            <person name="Van den Hoogen J."/>
            <person name="Gungor B."/>
            <person name="Hartog M."/>
            <person name="Hontelez J."/>
            <person name="Verver J."/>
            <person name="Yang W.-C."/>
            <person name="Schijlen E."/>
            <person name="Repin R."/>
            <person name="Schilthuizen M."/>
            <person name="Schranz E."/>
            <person name="Heidstra R."/>
            <person name="Miyata K."/>
            <person name="Fedorova E."/>
            <person name="Kohlen W."/>
            <person name="Bisseling T."/>
            <person name="Smit S."/>
            <person name="Geurts R."/>
        </authorList>
    </citation>
    <scope>NUCLEOTIDE SEQUENCE [LARGE SCALE GENOMIC DNA]</scope>
    <source>
        <strain evidence="3">cv. RG33-2</strain>
    </source>
</reference>
<gene>
    <name evidence="2" type="ORF">TorRG33x02_332790</name>
</gene>
<proteinExistence type="predicted"/>
<dbReference type="Proteomes" id="UP000237000">
    <property type="component" value="Unassembled WGS sequence"/>
</dbReference>
<sequence>MGNQFVDGNNNREASGRTSNISGIQKSLFQKPKPKPALPAVAVAVPAPAPTMHRSSVPTLVPVVKNTSTTSNKESHNFDTSNPNAKLNTTKPMMMRSSRAVSPLVRSTILISGLLSNETPPNLRTSVADDQRSASAMRGRATTPTAKPRRQSCSPSVARGRKQQQQPQPQPQPQPHEATNVRTASTKDKEINNNKGGGGGVMGSRMVDKLMNARRSSANTTTTITATTTTSRDRFKDTKPKYYSRPNLLTTTTTSTTHDQGIQSRSNSLGFGRMAISKTTNYKSITDTKRGRIIN</sequence>
<feature type="region of interest" description="Disordered" evidence="1">
    <location>
        <begin position="67"/>
        <end position="89"/>
    </location>
</feature>
<feature type="region of interest" description="Disordered" evidence="1">
    <location>
        <begin position="230"/>
        <end position="266"/>
    </location>
</feature>
<organism evidence="2 3">
    <name type="scientific">Trema orientale</name>
    <name type="common">Charcoal tree</name>
    <name type="synonym">Celtis orientalis</name>
    <dbReference type="NCBI Taxonomy" id="63057"/>
    <lineage>
        <taxon>Eukaryota</taxon>
        <taxon>Viridiplantae</taxon>
        <taxon>Streptophyta</taxon>
        <taxon>Embryophyta</taxon>
        <taxon>Tracheophyta</taxon>
        <taxon>Spermatophyta</taxon>
        <taxon>Magnoliopsida</taxon>
        <taxon>eudicotyledons</taxon>
        <taxon>Gunneridae</taxon>
        <taxon>Pentapetalae</taxon>
        <taxon>rosids</taxon>
        <taxon>fabids</taxon>
        <taxon>Rosales</taxon>
        <taxon>Cannabaceae</taxon>
        <taxon>Trema</taxon>
    </lineage>
</organism>
<feature type="compositionally biased region" description="Polar residues" evidence="1">
    <location>
        <begin position="116"/>
        <end position="125"/>
    </location>
</feature>